<organism evidence="8 9">
    <name type="scientific">Cercopithifilaria johnstoni</name>
    <dbReference type="NCBI Taxonomy" id="2874296"/>
    <lineage>
        <taxon>Eukaryota</taxon>
        <taxon>Metazoa</taxon>
        <taxon>Ecdysozoa</taxon>
        <taxon>Nematoda</taxon>
        <taxon>Chromadorea</taxon>
        <taxon>Rhabditida</taxon>
        <taxon>Spirurina</taxon>
        <taxon>Spiruromorpha</taxon>
        <taxon>Filarioidea</taxon>
        <taxon>Onchocercidae</taxon>
        <taxon>Cercopithifilaria</taxon>
    </lineage>
</organism>
<dbReference type="InterPro" id="IPR045131">
    <property type="entry name" value="CISD1/2"/>
</dbReference>
<comment type="caution">
    <text evidence="8">The sequence shown here is derived from an EMBL/GenBank/DDBJ whole genome shotgun (WGS) entry which is preliminary data.</text>
</comment>
<keyword evidence="4 6" id="KW-0408">Iron</keyword>
<comment type="similarity">
    <text evidence="1 6">Belongs to the CISD protein family. CISD2 subfamily.</text>
</comment>
<evidence type="ECO:0000256" key="1">
    <source>
        <dbReference type="ARBA" id="ARBA00008624"/>
    </source>
</evidence>
<dbReference type="GO" id="GO:0010506">
    <property type="term" value="P:regulation of autophagy"/>
    <property type="evidence" value="ECO:0007669"/>
    <property type="project" value="UniProtKB-UniRule"/>
</dbReference>
<dbReference type="OrthoDB" id="449252at2759"/>
<dbReference type="InterPro" id="IPR018967">
    <property type="entry name" value="FeS-contain_CDGSH-typ"/>
</dbReference>
<dbReference type="GO" id="GO:0051537">
    <property type="term" value="F:2 iron, 2 sulfur cluster binding"/>
    <property type="evidence" value="ECO:0007669"/>
    <property type="project" value="UniProtKB-UniRule"/>
</dbReference>
<dbReference type="InterPro" id="IPR042216">
    <property type="entry name" value="MitoNEET_CISD"/>
</dbReference>
<proteinExistence type="inferred from homology"/>
<evidence type="ECO:0000313" key="8">
    <source>
        <dbReference type="EMBL" id="CAG9536259.1"/>
    </source>
</evidence>
<reference evidence="8" key="1">
    <citation type="submission" date="2021-09" db="EMBL/GenBank/DDBJ databases">
        <authorList>
            <consortium name="Pathogen Informatics"/>
        </authorList>
    </citation>
    <scope>NUCLEOTIDE SEQUENCE</scope>
</reference>
<dbReference type="SMART" id="SM00704">
    <property type="entry name" value="ZnF_CDGSH"/>
    <property type="match status" value="2"/>
</dbReference>
<feature type="domain" description="Iron-binding zinc finger CDGSH type" evidence="7">
    <location>
        <begin position="62"/>
        <end position="90"/>
    </location>
</feature>
<protein>
    <recommendedName>
        <fullName evidence="6">CDGSH iron-sulfur domain-containing protein 2 homologue</fullName>
    </recommendedName>
</protein>
<dbReference type="AlphaFoldDB" id="A0A8J2M5K0"/>
<dbReference type="GO" id="GO:0046872">
    <property type="term" value="F:metal ion binding"/>
    <property type="evidence" value="ECO:0007669"/>
    <property type="project" value="UniProtKB-UniRule"/>
</dbReference>
<keyword evidence="3 6" id="KW-0479">Metal-binding</keyword>
<keyword evidence="2 6" id="KW-0001">2Fe-2S</keyword>
<evidence type="ECO:0000259" key="7">
    <source>
        <dbReference type="SMART" id="SM00704"/>
    </source>
</evidence>
<dbReference type="EMBL" id="CAKAEH010001437">
    <property type="protein sequence ID" value="CAG9536259.1"/>
    <property type="molecule type" value="Genomic_DNA"/>
</dbReference>
<dbReference type="GO" id="GO:0005741">
    <property type="term" value="C:mitochondrial outer membrane"/>
    <property type="evidence" value="ECO:0007669"/>
    <property type="project" value="TreeGrafter"/>
</dbReference>
<evidence type="ECO:0000313" key="9">
    <source>
        <dbReference type="Proteomes" id="UP000746747"/>
    </source>
</evidence>
<keyword evidence="6" id="KW-0812">Transmembrane</keyword>
<accession>A0A8J2M5K0</accession>
<name>A0A8J2M5K0_9BILA</name>
<dbReference type="Proteomes" id="UP000746747">
    <property type="component" value="Unassembled WGS sequence"/>
</dbReference>
<feature type="domain" description="Iron-binding zinc finger CDGSH type" evidence="7">
    <location>
        <begin position="121"/>
        <end position="144"/>
    </location>
</feature>
<gene>
    <name evidence="8" type="ORF">CJOHNSTONI_LOCUS6199</name>
</gene>
<keyword evidence="6" id="KW-0256">Endoplasmic reticulum</keyword>
<comment type="cofactor">
    <cofactor evidence="6">
        <name>[2Fe-2S] cluster</name>
        <dbReference type="ChEBI" id="CHEBI:190135"/>
    </cofactor>
    <text evidence="6">Binds 1 [2Fe-2S] cluster.</text>
</comment>
<evidence type="ECO:0000256" key="2">
    <source>
        <dbReference type="ARBA" id="ARBA00022714"/>
    </source>
</evidence>
<evidence type="ECO:0000256" key="5">
    <source>
        <dbReference type="ARBA" id="ARBA00023014"/>
    </source>
</evidence>
<sequence length="164" mass="18721">MSGTSGTVDYNPLQEAQCRTTKDWLIGIATLIGSALFGYYIGIHLSKKRTRINSKIKLSTDKVAETIDLEDIGEQKVFCRCWKSNNVSFETSYFGFTELSIVRHDIFTLWSRHLTGSVRLTRNFLFNDEKWPYCDGSHNKHNQITGDNVGPLIVKNTRAQKNLQ</sequence>
<keyword evidence="6" id="KW-0472">Membrane</keyword>
<dbReference type="PANTHER" id="PTHR13680">
    <property type="entry name" value="CDGSH IRON-SULFUR DOMAIN-CONTAINING PROTEIN 1"/>
    <property type="match status" value="1"/>
</dbReference>
<evidence type="ECO:0000256" key="3">
    <source>
        <dbReference type="ARBA" id="ARBA00022723"/>
    </source>
</evidence>
<evidence type="ECO:0000256" key="4">
    <source>
        <dbReference type="ARBA" id="ARBA00023004"/>
    </source>
</evidence>
<comment type="subcellular location">
    <subcellularLocation>
        <location evidence="6">Endoplasmic reticulum membrane</location>
        <topology evidence="6">Single-pass membrane protein</topology>
    </subcellularLocation>
</comment>
<evidence type="ECO:0000256" key="6">
    <source>
        <dbReference type="RuleBase" id="RU369084"/>
    </source>
</evidence>
<dbReference type="PANTHER" id="PTHR13680:SF5">
    <property type="entry name" value="CDGSH IRON-SULFUR DOMAIN-CONTAINING PROTEIN 1"/>
    <property type="match status" value="1"/>
</dbReference>
<keyword evidence="9" id="KW-1185">Reference proteome</keyword>
<dbReference type="Gene3D" id="3.40.5.90">
    <property type="entry name" value="CDGSH iron-sulfur domain, mitoNEET-type"/>
    <property type="match status" value="1"/>
</dbReference>
<feature type="transmembrane region" description="Helical" evidence="6">
    <location>
        <begin position="24"/>
        <end position="45"/>
    </location>
</feature>
<keyword evidence="5 6" id="KW-0411">Iron-sulfur</keyword>
<keyword evidence="6" id="KW-1133">Transmembrane helix</keyword>
<dbReference type="GO" id="GO:0005789">
    <property type="term" value="C:endoplasmic reticulum membrane"/>
    <property type="evidence" value="ECO:0007669"/>
    <property type="project" value="UniProtKB-SubCell"/>
</dbReference>